<evidence type="ECO:0000256" key="2">
    <source>
        <dbReference type="SAM" id="Phobius"/>
    </source>
</evidence>
<evidence type="ECO:0000313" key="5">
    <source>
        <dbReference type="Proteomes" id="UP000198462"/>
    </source>
</evidence>
<dbReference type="OrthoDB" id="9796594at2"/>
<evidence type="ECO:0000256" key="1">
    <source>
        <dbReference type="SAM" id="MobiDB-lite"/>
    </source>
</evidence>
<name>A0A219B540_9SPHN</name>
<dbReference type="AlphaFoldDB" id="A0A219B540"/>
<evidence type="ECO:0000259" key="3">
    <source>
        <dbReference type="Pfam" id="PF03372"/>
    </source>
</evidence>
<dbReference type="InterPro" id="IPR036691">
    <property type="entry name" value="Endo/exonu/phosph_ase_sf"/>
</dbReference>
<organism evidence="4 5">
    <name type="scientific">Pacificimonas flava</name>
    <dbReference type="NCBI Taxonomy" id="1234595"/>
    <lineage>
        <taxon>Bacteria</taxon>
        <taxon>Pseudomonadati</taxon>
        <taxon>Pseudomonadota</taxon>
        <taxon>Alphaproteobacteria</taxon>
        <taxon>Sphingomonadales</taxon>
        <taxon>Sphingosinicellaceae</taxon>
        <taxon>Pacificimonas</taxon>
    </lineage>
</organism>
<keyword evidence="5" id="KW-1185">Reference proteome</keyword>
<sequence>MSSRLAKGLRLLSQIVLLVLLVAGALPLLDVDIWWVRSLEFPRLQFMVAAILAAVAVAVFTRRSTFLWLAVAAAAIGLQLERILPYSPLYPSGMPDIEHCEAEREISVIVANVLQDNRHYRRTLNELNAVGADVILALETDQAWQEALAPLRADLPYGSAVPLDNTYGMILYSRFPLVSETVRYVVEPDIPSILAEFSLPEGRTVRFVGLHPRPPLPGKDTGTRDAEIVLAAGDVTASPHPTIVAGDMNNVPWSETSELFASLAKVKETREGRGNYPTFFPGVPGLSWPLDSIYATNNFELLAIETLDRHGSDHEPLYAALCLTDPDPPYEEQDARDPALNEEAIEEVQEGLEQQAEEVAKGEDETMTPEAD</sequence>
<dbReference type="RefSeq" id="WP_088712089.1">
    <property type="nucleotide sequence ID" value="NZ_NFZT01000001.1"/>
</dbReference>
<comment type="caution">
    <text evidence="4">The sequence shown here is derived from an EMBL/GenBank/DDBJ whole genome shotgun (WGS) entry which is preliminary data.</text>
</comment>
<dbReference type="Proteomes" id="UP000198462">
    <property type="component" value="Unassembled WGS sequence"/>
</dbReference>
<accession>A0A219B540</accession>
<gene>
    <name evidence="4" type="ORF">B5C34_07435</name>
</gene>
<evidence type="ECO:0000313" key="4">
    <source>
        <dbReference type="EMBL" id="OWV33304.1"/>
    </source>
</evidence>
<dbReference type="InterPro" id="IPR005135">
    <property type="entry name" value="Endo/exonuclease/phosphatase"/>
</dbReference>
<feature type="transmembrane region" description="Helical" evidence="2">
    <location>
        <begin position="41"/>
        <end position="59"/>
    </location>
</feature>
<proteinExistence type="predicted"/>
<reference evidence="5" key="1">
    <citation type="submission" date="2017-05" db="EMBL/GenBank/DDBJ databases">
        <authorList>
            <person name="Lin X."/>
        </authorList>
    </citation>
    <scope>NUCLEOTIDE SEQUENCE [LARGE SCALE GENOMIC DNA]</scope>
    <source>
        <strain evidence="5">JLT2012</strain>
    </source>
</reference>
<dbReference type="EMBL" id="NFZT01000001">
    <property type="protein sequence ID" value="OWV33304.1"/>
    <property type="molecule type" value="Genomic_DNA"/>
</dbReference>
<dbReference type="Gene3D" id="3.60.10.10">
    <property type="entry name" value="Endonuclease/exonuclease/phosphatase"/>
    <property type="match status" value="1"/>
</dbReference>
<feature type="transmembrane region" description="Helical" evidence="2">
    <location>
        <begin position="66"/>
        <end position="84"/>
    </location>
</feature>
<dbReference type="SUPFAM" id="SSF56219">
    <property type="entry name" value="DNase I-like"/>
    <property type="match status" value="1"/>
</dbReference>
<feature type="domain" description="Endonuclease/exonuclease/phosphatase" evidence="3">
    <location>
        <begin position="112"/>
        <end position="314"/>
    </location>
</feature>
<dbReference type="Pfam" id="PF03372">
    <property type="entry name" value="Exo_endo_phos"/>
    <property type="match status" value="1"/>
</dbReference>
<protein>
    <recommendedName>
        <fullName evidence="3">Endonuclease/exonuclease/phosphatase domain-containing protein</fullName>
    </recommendedName>
</protein>
<keyword evidence="2" id="KW-1133">Transmembrane helix</keyword>
<keyword evidence="2" id="KW-0472">Membrane</keyword>
<dbReference type="GO" id="GO:0003824">
    <property type="term" value="F:catalytic activity"/>
    <property type="evidence" value="ECO:0007669"/>
    <property type="project" value="InterPro"/>
</dbReference>
<keyword evidence="2" id="KW-0812">Transmembrane</keyword>
<feature type="region of interest" description="Disordered" evidence="1">
    <location>
        <begin position="323"/>
        <end position="372"/>
    </location>
</feature>